<dbReference type="AlphaFoldDB" id="A0AAD1Y6Z9"/>
<protein>
    <submittedName>
        <fullName evidence="3">Uncharacterized protein</fullName>
    </submittedName>
</protein>
<evidence type="ECO:0000313" key="3">
    <source>
        <dbReference type="EMBL" id="CAI2385649.1"/>
    </source>
</evidence>
<evidence type="ECO:0000256" key="1">
    <source>
        <dbReference type="SAM" id="Coils"/>
    </source>
</evidence>
<organism evidence="3 4">
    <name type="scientific">Euplotes crassus</name>
    <dbReference type="NCBI Taxonomy" id="5936"/>
    <lineage>
        <taxon>Eukaryota</taxon>
        <taxon>Sar</taxon>
        <taxon>Alveolata</taxon>
        <taxon>Ciliophora</taxon>
        <taxon>Intramacronucleata</taxon>
        <taxon>Spirotrichea</taxon>
        <taxon>Hypotrichia</taxon>
        <taxon>Euplotida</taxon>
        <taxon>Euplotidae</taxon>
        <taxon>Moneuplotes</taxon>
    </lineage>
</organism>
<evidence type="ECO:0000313" key="4">
    <source>
        <dbReference type="Proteomes" id="UP001295684"/>
    </source>
</evidence>
<keyword evidence="4" id="KW-1185">Reference proteome</keyword>
<accession>A0AAD1Y6Z9</accession>
<gene>
    <name evidence="3" type="ORF">ECRASSUSDP1_LOCUS27229</name>
</gene>
<dbReference type="EMBL" id="CAMPGE010028095">
    <property type="protein sequence ID" value="CAI2385649.1"/>
    <property type="molecule type" value="Genomic_DNA"/>
</dbReference>
<name>A0AAD1Y6Z9_EUPCR</name>
<feature type="coiled-coil region" evidence="1">
    <location>
        <begin position="306"/>
        <end position="340"/>
    </location>
</feature>
<dbReference type="Proteomes" id="UP001295684">
    <property type="component" value="Unassembled WGS sequence"/>
</dbReference>
<keyword evidence="1" id="KW-0175">Coiled coil</keyword>
<comment type="caution">
    <text evidence="3">The sequence shown here is derived from an EMBL/GenBank/DDBJ whole genome shotgun (WGS) entry which is preliminary data.</text>
</comment>
<evidence type="ECO:0000256" key="2">
    <source>
        <dbReference type="SAM" id="MobiDB-lite"/>
    </source>
</evidence>
<reference evidence="3" key="1">
    <citation type="submission" date="2023-07" db="EMBL/GenBank/DDBJ databases">
        <authorList>
            <consortium name="AG Swart"/>
            <person name="Singh M."/>
            <person name="Singh A."/>
            <person name="Seah K."/>
            <person name="Emmerich C."/>
        </authorList>
    </citation>
    <scope>NUCLEOTIDE SEQUENCE</scope>
    <source>
        <strain evidence="3">DP1</strain>
    </source>
</reference>
<sequence length="776" mass="90297">MGIKDIKLNVRDCISGGALRRALICLYCKGVLIEPFKCKKCDRFYCKKCMDLVLKNTNKSDPTKGCIWNKIVECIDVDESVKSKKVKCRSTEFVYATKEFLKELNSLKFMCGICPTINPKVQSKCYPYKLYIKHLLGHSSQIKKRLEKLPSRNGQTSVSFVLDGVDSLALVDPLALVSIKEEGNSDSEATNDTSHKSKKTKNTSGKKRTRAGGKRGPQNPYFSTTNLCKWCGDKIPRPEQEKHIALNCIQLREKCYYCLGYYPRAGMNEHLKTCLESYEECPDCEFLMKRGQNMQSHYCRRKEFDNQSAQLKLENIRDAKIELQTTYEELRQALDHLNGMTNLADTKLEDTKEEFLMKFDRKELLMLIEPITEKYDQLAEGSDEEKVDEGQGIYEHAVEYREDQIREIIPYLPKDDPYCEEKSRDTLIIQRNSSSILVWHMKTQKIMFKIEICKITERDSQVYFVDKCTIISTDILVLCCHNKKETSILFYKIPTLEDLETLGVEFVEYQLFDNLGSFQCEGRVTILKDSFFSSETFYLFSEHNDMHYLRILQIEEKIKEDSNVPIQITCEIVFQIEFSDNIQDLLEIPNGDLRFHLSILTGKDYEIYKIGVDQFGDIDFKSIKQVTGTYGILLPPKTIEYFHRMLVFDHDLLLFISNDRLEFRRIYVEKTKTSEHYYDEVYCGTSLPIDCPCDREALTQMEQIYGALELFHKGRGALYEWQIGSNKKLVCNVLWENKSSRTFTYSFYDNNSRQACMVDLNNDIVFLKFADVKTEV</sequence>
<proteinExistence type="predicted"/>
<feature type="compositionally biased region" description="Basic residues" evidence="2">
    <location>
        <begin position="196"/>
        <end position="213"/>
    </location>
</feature>
<feature type="region of interest" description="Disordered" evidence="2">
    <location>
        <begin position="182"/>
        <end position="219"/>
    </location>
</feature>